<accession>A0ABD2NJG5</accession>
<keyword evidence="2" id="KW-0472">Membrane</keyword>
<keyword evidence="2" id="KW-0812">Transmembrane</keyword>
<keyword evidence="2" id="KW-1133">Transmembrane helix</keyword>
<dbReference type="Proteomes" id="UP001516400">
    <property type="component" value="Unassembled WGS sequence"/>
</dbReference>
<protein>
    <submittedName>
        <fullName evidence="3">Uncharacterized protein</fullName>
    </submittedName>
</protein>
<comment type="caution">
    <text evidence="3">The sequence shown here is derived from an EMBL/GenBank/DDBJ whole genome shotgun (WGS) entry which is preliminary data.</text>
</comment>
<feature type="transmembrane region" description="Helical" evidence="2">
    <location>
        <begin position="207"/>
        <end position="224"/>
    </location>
</feature>
<feature type="compositionally biased region" description="Acidic residues" evidence="1">
    <location>
        <begin position="90"/>
        <end position="107"/>
    </location>
</feature>
<dbReference type="EMBL" id="JABFTP020000103">
    <property type="protein sequence ID" value="KAL3278471.1"/>
    <property type="molecule type" value="Genomic_DNA"/>
</dbReference>
<organism evidence="3 4">
    <name type="scientific">Cryptolaemus montrouzieri</name>
    <dbReference type="NCBI Taxonomy" id="559131"/>
    <lineage>
        <taxon>Eukaryota</taxon>
        <taxon>Metazoa</taxon>
        <taxon>Ecdysozoa</taxon>
        <taxon>Arthropoda</taxon>
        <taxon>Hexapoda</taxon>
        <taxon>Insecta</taxon>
        <taxon>Pterygota</taxon>
        <taxon>Neoptera</taxon>
        <taxon>Endopterygota</taxon>
        <taxon>Coleoptera</taxon>
        <taxon>Polyphaga</taxon>
        <taxon>Cucujiformia</taxon>
        <taxon>Coccinelloidea</taxon>
        <taxon>Coccinellidae</taxon>
        <taxon>Scymninae</taxon>
        <taxon>Scymnini</taxon>
        <taxon>Cryptolaemus</taxon>
    </lineage>
</organism>
<dbReference type="AlphaFoldDB" id="A0ABD2NJG5"/>
<feature type="transmembrane region" description="Helical" evidence="2">
    <location>
        <begin position="52"/>
        <end position="74"/>
    </location>
</feature>
<evidence type="ECO:0000313" key="4">
    <source>
        <dbReference type="Proteomes" id="UP001516400"/>
    </source>
</evidence>
<evidence type="ECO:0000313" key="3">
    <source>
        <dbReference type="EMBL" id="KAL3278471.1"/>
    </source>
</evidence>
<keyword evidence="4" id="KW-1185">Reference proteome</keyword>
<reference evidence="3 4" key="1">
    <citation type="journal article" date="2021" name="BMC Biol.">
        <title>Horizontally acquired antibacterial genes associated with adaptive radiation of ladybird beetles.</title>
        <authorList>
            <person name="Li H.S."/>
            <person name="Tang X.F."/>
            <person name="Huang Y.H."/>
            <person name="Xu Z.Y."/>
            <person name="Chen M.L."/>
            <person name="Du X.Y."/>
            <person name="Qiu B.Y."/>
            <person name="Chen P.T."/>
            <person name="Zhang W."/>
            <person name="Slipinski A."/>
            <person name="Escalona H.E."/>
            <person name="Waterhouse R.M."/>
            <person name="Zwick A."/>
            <person name="Pang H."/>
        </authorList>
    </citation>
    <scope>NUCLEOTIDE SEQUENCE [LARGE SCALE GENOMIC DNA]</scope>
    <source>
        <strain evidence="3">SYSU2018</strain>
    </source>
</reference>
<proteinExistence type="predicted"/>
<evidence type="ECO:0000256" key="1">
    <source>
        <dbReference type="SAM" id="MobiDB-lite"/>
    </source>
</evidence>
<evidence type="ECO:0000256" key="2">
    <source>
        <dbReference type="SAM" id="Phobius"/>
    </source>
</evidence>
<feature type="transmembrane region" description="Helical" evidence="2">
    <location>
        <begin position="26"/>
        <end position="45"/>
    </location>
</feature>
<gene>
    <name evidence="3" type="ORF">HHI36_013790</name>
</gene>
<feature type="region of interest" description="Disordered" evidence="1">
    <location>
        <begin position="88"/>
        <end position="107"/>
    </location>
</feature>
<sequence>MGILVITAFVLSIPTAIRLFEKSETIFTLFIIVLVAVSVVGFLGIGCKLLRVIMVIFCILIVLSLALDVTVLSVNICSWDNISTVGNDSDNGDDGADGADGDDEDEHETYNSTLYIGKPGAILEYNEQDELTCCLFGDTSRITGKWIETVESECCTNVKTGGTKVSSVCKLKNYGQYEFRCSLPKYMGMMLQQQKRDCKLWKPNDCLKLIVDLLMLILAIAFLLKTWKAK</sequence>
<name>A0ABD2NJG5_9CUCU</name>